<dbReference type="Proteomes" id="UP000693942">
    <property type="component" value="Unassembled WGS sequence"/>
</dbReference>
<protein>
    <recommendedName>
        <fullName evidence="1">DNA/RNA-binding domain-containing protein</fullName>
    </recommendedName>
</protein>
<dbReference type="GO" id="GO:0000184">
    <property type="term" value="P:nuclear-transcribed mRNA catabolic process, nonsense-mediated decay"/>
    <property type="evidence" value="ECO:0007669"/>
    <property type="project" value="TreeGrafter"/>
</dbReference>
<name>A0A8J5PLT2_FUSOX</name>
<dbReference type="GO" id="GO:0005697">
    <property type="term" value="C:telomerase holoenzyme complex"/>
    <property type="evidence" value="ECO:0007669"/>
    <property type="project" value="TreeGrafter"/>
</dbReference>
<dbReference type="InterPro" id="IPR018834">
    <property type="entry name" value="DNA/RNA-bd_Est1-type"/>
</dbReference>
<sequence length="353" mass="40543">MMVLLCETAPAFEDTWIECLGDLGRYRMAIENDDIRDREVWVGQLYYYTKSLCVPISFSSARASIMTLFNSMPSGGPTRLAPLDAAFVRVHGILFSGKPRDQLDETIETFIGLLDPFIKKSPKQWLENGYNTAISLACSLLGYGAESNVLMQAISKKPEETDVTVDGNTISEAVPDGTFDLALDFATKTIEKAFKHQGDIHTLPFVHCILVFMNHMTQYPAAISCLEDKVPWKYIAFMLNTLLESCEPRYEIQRHFYLPRKNQLPRPLPEDFAMRGLLYSEDYFPNDWFQNDNRDDDEMYFELPSASEERKNRIISLGCRIATSGKWLRWNEEARQFSVPEKYDITLEEEITI</sequence>
<evidence type="ECO:0000313" key="3">
    <source>
        <dbReference type="Proteomes" id="UP000693942"/>
    </source>
</evidence>
<accession>A0A8J5PLT2</accession>
<gene>
    <name evidence="2" type="ORF">Forpi1262_v014587</name>
</gene>
<evidence type="ECO:0000259" key="1">
    <source>
        <dbReference type="Pfam" id="PF10373"/>
    </source>
</evidence>
<reference evidence="2" key="1">
    <citation type="submission" date="2021-04" db="EMBL/GenBank/DDBJ databases">
        <title>First draft genome resource for Brassicaceae pathogens Fusarium oxysporum f. sp. raphani and Fusarium oxysporum f. sp. rapae.</title>
        <authorList>
            <person name="Asai S."/>
        </authorList>
    </citation>
    <scope>NUCLEOTIDE SEQUENCE</scope>
    <source>
        <strain evidence="2">Tf1262</strain>
    </source>
</reference>
<dbReference type="Pfam" id="PF10373">
    <property type="entry name" value="EST1_DNA_bind"/>
    <property type="match status" value="1"/>
</dbReference>
<dbReference type="GO" id="GO:0070034">
    <property type="term" value="F:telomerase RNA binding"/>
    <property type="evidence" value="ECO:0007669"/>
    <property type="project" value="TreeGrafter"/>
</dbReference>
<organism evidence="2 3">
    <name type="scientific">Fusarium oxysporum f. sp. raphani</name>
    <dbReference type="NCBI Taxonomy" id="96318"/>
    <lineage>
        <taxon>Eukaryota</taxon>
        <taxon>Fungi</taxon>
        <taxon>Dikarya</taxon>
        <taxon>Ascomycota</taxon>
        <taxon>Pezizomycotina</taxon>
        <taxon>Sordariomycetes</taxon>
        <taxon>Hypocreomycetidae</taxon>
        <taxon>Hypocreales</taxon>
        <taxon>Nectriaceae</taxon>
        <taxon>Fusarium</taxon>
        <taxon>Fusarium oxysporum species complex</taxon>
    </lineage>
</organism>
<evidence type="ECO:0000313" key="2">
    <source>
        <dbReference type="EMBL" id="KAG7424480.1"/>
    </source>
</evidence>
<comment type="caution">
    <text evidence="2">The sequence shown here is derived from an EMBL/GenBank/DDBJ whole genome shotgun (WGS) entry which is preliminary data.</text>
</comment>
<dbReference type="PANTHER" id="PTHR15696">
    <property type="entry name" value="SMG-7 SUPPRESSOR WITH MORPHOLOGICAL EFFECT ON GENITALIA PROTEIN 7"/>
    <property type="match status" value="1"/>
</dbReference>
<feature type="domain" description="DNA/RNA-binding" evidence="1">
    <location>
        <begin position="45"/>
        <end position="278"/>
    </location>
</feature>
<dbReference type="EMBL" id="JAELUR010000013">
    <property type="protein sequence ID" value="KAG7424480.1"/>
    <property type="molecule type" value="Genomic_DNA"/>
</dbReference>
<dbReference type="GO" id="GO:0042162">
    <property type="term" value="F:telomeric DNA binding"/>
    <property type="evidence" value="ECO:0007669"/>
    <property type="project" value="TreeGrafter"/>
</dbReference>
<dbReference type="InterPro" id="IPR045153">
    <property type="entry name" value="Est1/Ebs1-like"/>
</dbReference>
<dbReference type="AlphaFoldDB" id="A0A8J5PLT2"/>
<dbReference type="PANTHER" id="PTHR15696:SF0">
    <property type="entry name" value="TELOMERASE-BINDING PROTEIN EST1A"/>
    <property type="match status" value="1"/>
</dbReference>
<proteinExistence type="predicted"/>